<reference evidence="2 3" key="1">
    <citation type="submission" date="2019-10" db="EMBL/GenBank/DDBJ databases">
        <title>Evaluation of single-gene subtyping targets for Pseudomonas.</title>
        <authorList>
            <person name="Reichler S.J."/>
            <person name="Orsi R.H."/>
            <person name="Wiedmann M."/>
            <person name="Martin N.H."/>
            <person name="Murphy S.I."/>
        </authorList>
    </citation>
    <scope>NUCLEOTIDE SEQUENCE [LARGE SCALE GENOMIC DNA]</scope>
    <source>
        <strain evidence="2 3">FSL R10-1876</strain>
    </source>
</reference>
<proteinExistence type="predicted"/>
<dbReference type="Pfam" id="PF21332">
    <property type="entry name" value="AmiR_N"/>
    <property type="match status" value="1"/>
</dbReference>
<dbReference type="SMART" id="SM01012">
    <property type="entry name" value="ANTAR"/>
    <property type="match status" value="1"/>
</dbReference>
<dbReference type="PROSITE" id="PS50921">
    <property type="entry name" value="ANTAR"/>
    <property type="match status" value="1"/>
</dbReference>
<dbReference type="InterPro" id="IPR011006">
    <property type="entry name" value="CheY-like_superfamily"/>
</dbReference>
<accession>A0A6I1WMI0</accession>
<dbReference type="PIRSF" id="PIRSF036382">
    <property type="entry name" value="RR_antiterm"/>
    <property type="match status" value="1"/>
</dbReference>
<dbReference type="Pfam" id="PF03861">
    <property type="entry name" value="ANTAR"/>
    <property type="match status" value="1"/>
</dbReference>
<name>A0A6I1WMI0_9PSED</name>
<dbReference type="AlphaFoldDB" id="A0A6I1WMI0"/>
<feature type="domain" description="ANTAR" evidence="1">
    <location>
        <begin position="125"/>
        <end position="186"/>
    </location>
</feature>
<dbReference type="Gene3D" id="3.40.50.2300">
    <property type="match status" value="1"/>
</dbReference>
<dbReference type="Gene3D" id="1.10.10.10">
    <property type="entry name" value="Winged helix-like DNA-binding domain superfamily/Winged helix DNA-binding domain"/>
    <property type="match status" value="1"/>
</dbReference>
<dbReference type="EMBL" id="WIVV01000038">
    <property type="protein sequence ID" value="MQU42920.1"/>
    <property type="molecule type" value="Genomic_DNA"/>
</dbReference>
<dbReference type="InterPro" id="IPR005561">
    <property type="entry name" value="ANTAR"/>
</dbReference>
<dbReference type="GO" id="GO:0003723">
    <property type="term" value="F:RNA binding"/>
    <property type="evidence" value="ECO:0007669"/>
    <property type="project" value="InterPro"/>
</dbReference>
<comment type="caution">
    <text evidence="2">The sequence shown here is derived from an EMBL/GenBank/DDBJ whole genome shotgun (WGS) entry which is preliminary data.</text>
</comment>
<dbReference type="SUPFAM" id="SSF52172">
    <property type="entry name" value="CheY-like"/>
    <property type="match status" value="1"/>
</dbReference>
<evidence type="ECO:0000313" key="2">
    <source>
        <dbReference type="EMBL" id="MQU42920.1"/>
    </source>
</evidence>
<dbReference type="InterPro" id="IPR049021">
    <property type="entry name" value="AmiR_N"/>
</dbReference>
<dbReference type="InterPro" id="IPR008327">
    <property type="entry name" value="Sig_transdc_resp-reg_antiterm"/>
</dbReference>
<sequence>MKSAAIPVFRGRRVLLLHKNDRDRQTLESQLNRLGMLVESRDTAQRHDWDLIDVCFFDADSEKRFTFPWACNEPKIPLIAMMGSETPERIKWCLANGVSSFLVKPVRSSGTYLALMQVEHRFEELKRINTQINELRERVKSRRIVFKALLQIMHAFKLNEDQAFEKLRSASMHQQVSIEALAVSIVCGEPVESYKDADAAKNKSPNKLDDH</sequence>
<evidence type="ECO:0000313" key="3">
    <source>
        <dbReference type="Proteomes" id="UP000466863"/>
    </source>
</evidence>
<dbReference type="InterPro" id="IPR036388">
    <property type="entry name" value="WH-like_DNA-bd_sf"/>
</dbReference>
<evidence type="ECO:0000259" key="1">
    <source>
        <dbReference type="PROSITE" id="PS50921"/>
    </source>
</evidence>
<gene>
    <name evidence="2" type="ORF">GHO28_10425</name>
</gene>
<organism evidence="2 3">
    <name type="scientific">Pseudomonas helleri</name>
    <dbReference type="NCBI Taxonomy" id="1608996"/>
    <lineage>
        <taxon>Bacteria</taxon>
        <taxon>Pseudomonadati</taxon>
        <taxon>Pseudomonadota</taxon>
        <taxon>Gammaproteobacteria</taxon>
        <taxon>Pseudomonadales</taxon>
        <taxon>Pseudomonadaceae</taxon>
        <taxon>Pseudomonas</taxon>
    </lineage>
</organism>
<protein>
    <submittedName>
        <fullName evidence="2">ANTAR domain-containing protein</fullName>
    </submittedName>
</protein>
<dbReference type="Proteomes" id="UP000466863">
    <property type="component" value="Unassembled WGS sequence"/>
</dbReference>
<dbReference type="RefSeq" id="WP_153355975.1">
    <property type="nucleotide sequence ID" value="NZ_JBQDLT010000032.1"/>
</dbReference>